<dbReference type="RefSeq" id="WP_200340546.1">
    <property type="nucleotide sequence ID" value="NZ_NRRL01000020.1"/>
</dbReference>
<proteinExistence type="predicted"/>
<evidence type="ECO:0000313" key="1">
    <source>
        <dbReference type="EMBL" id="MBK1668272.1"/>
    </source>
</evidence>
<comment type="caution">
    <text evidence="1">The sequence shown here is derived from an EMBL/GenBank/DDBJ whole genome shotgun (WGS) entry which is preliminary data.</text>
</comment>
<dbReference type="Proteomes" id="UP001296873">
    <property type="component" value="Unassembled WGS sequence"/>
</dbReference>
<reference evidence="1 2" key="1">
    <citation type="journal article" date="2020" name="Microorganisms">
        <title>Osmotic Adaptation and Compatible Solute Biosynthesis of Phototrophic Bacteria as Revealed from Genome Analyses.</title>
        <authorList>
            <person name="Imhoff J.F."/>
            <person name="Rahn T."/>
            <person name="Kunzel S."/>
            <person name="Keller A."/>
            <person name="Neulinger S.C."/>
        </authorList>
    </citation>
    <scope>NUCLEOTIDE SEQUENCE [LARGE SCALE GENOMIC DNA]</scope>
    <source>
        <strain evidence="1 2">DSM 9895</strain>
    </source>
</reference>
<sequence>MPEIDKIGELNQTWGICGFASALYALYQDTGDRSRRSQLARRVETDTNLLAEIKTFLVTLHAENQTGLLNQIEQFTRSFPGFGQFTVNGYIAKVNSIGAAGIGPVGDLKADAKFSIALPPDAVAFYLKRMCDFPRARVEPHIGSRKSRLVVGVRKRGGKTTPYGGLVHWMYQSGGTVYSWGRQFSSIAKADRDYVVCSEVSPYG</sequence>
<keyword evidence="2" id="KW-1185">Reference proteome</keyword>
<dbReference type="EMBL" id="NRRL01000020">
    <property type="protein sequence ID" value="MBK1668272.1"/>
    <property type="molecule type" value="Genomic_DNA"/>
</dbReference>
<evidence type="ECO:0000313" key="2">
    <source>
        <dbReference type="Proteomes" id="UP001296873"/>
    </source>
</evidence>
<name>A0ABS1DEB9_9PROT</name>
<gene>
    <name evidence="1" type="ORF">CKO28_09510</name>
</gene>
<accession>A0ABS1DEB9</accession>
<evidence type="ECO:0008006" key="3">
    <source>
        <dbReference type="Google" id="ProtNLM"/>
    </source>
</evidence>
<protein>
    <recommendedName>
        <fullName evidence="3">Peptidase C39-like domain-containing protein</fullName>
    </recommendedName>
</protein>
<organism evidence="1 2">
    <name type="scientific">Rhodovibrio sodomensis</name>
    <dbReference type="NCBI Taxonomy" id="1088"/>
    <lineage>
        <taxon>Bacteria</taxon>
        <taxon>Pseudomonadati</taxon>
        <taxon>Pseudomonadota</taxon>
        <taxon>Alphaproteobacteria</taxon>
        <taxon>Rhodospirillales</taxon>
        <taxon>Rhodovibrionaceae</taxon>
        <taxon>Rhodovibrio</taxon>
    </lineage>
</organism>